<evidence type="ECO:0000256" key="1">
    <source>
        <dbReference type="ARBA" id="ARBA00005711"/>
    </source>
</evidence>
<comment type="caution">
    <text evidence="4">The sequence shown here is derived from an EMBL/GenBank/DDBJ whole genome shotgun (WGS) entry which is preliminary data.</text>
</comment>
<dbReference type="InterPro" id="IPR005516">
    <property type="entry name" value="Remorin_C"/>
</dbReference>
<feature type="compositionally biased region" description="Basic residues" evidence="2">
    <location>
        <begin position="23"/>
        <end position="32"/>
    </location>
</feature>
<proteinExistence type="inferred from homology"/>
<sequence>MDYERIHKVQSGIISPSKLRMKLVGPHHHRKKDGSNSNSSRTSPSKLQDNEFVKNSLLASDCGDFGEEVAALGFEVASVNFPSEAVLDLCQADLPMETVPKEIGDAGRVKMQPFSKCEKGNSSAVHPVRTVEDENLDYDSNASSSSFEFHNERSANNQFSKRFSRPMSSKWNDAEKWIMKRQNVQPNYVKKNNTLHNQANRNPVTSVDRVAPALSNYDPKSSNSRVADTKLVDFCLPSYQQAFEKFSFIPPGPLTISGQENGVDTLVDRCAQSTDLKEVDQRELSCTKISTQDSAVVPVVRSVCMRDMGTEMTPVTSLEPSRTATPVDATTPLRSPTSSIPSTPQRRAQAPTTTDHCSNDDTQHATGNGKIELTEQELKLKTRREIEALGVQLGKMNIAAWASKNDQQKHASSLETTEMEKNEQIEFVKRAAAWEEAEQSKHTARYKREEIKIQAWESQRKVKLEAEMRRVEARVEQMRAQAHAKMVKKVAMTRQRSEEKWAAAEARKNQDAERTAAQAECIRQTGRMPSSNYICCECSRVCCSIVYSIELTSVLNRHQRRELLSTDMAKEYSTRSALHIQVKLAPACMLSRDPRDL</sequence>
<feature type="region of interest" description="Disordered" evidence="2">
    <location>
        <begin position="313"/>
        <end position="369"/>
    </location>
</feature>
<feature type="compositionally biased region" description="Polar residues" evidence="2">
    <location>
        <begin position="313"/>
        <end position="324"/>
    </location>
</feature>
<protein>
    <recommendedName>
        <fullName evidence="3">Remorin C-terminal domain-containing protein</fullName>
    </recommendedName>
</protein>
<reference evidence="4 5" key="1">
    <citation type="journal article" date="2023" name="Mol. Ecol. Resour.">
        <title>Chromosome-level genome assembly of a triploid poplar Populus alba 'Berolinensis'.</title>
        <authorList>
            <person name="Chen S."/>
            <person name="Yu Y."/>
            <person name="Wang X."/>
            <person name="Wang S."/>
            <person name="Zhang T."/>
            <person name="Zhou Y."/>
            <person name="He R."/>
            <person name="Meng N."/>
            <person name="Wang Y."/>
            <person name="Liu W."/>
            <person name="Liu Z."/>
            <person name="Liu J."/>
            <person name="Guo Q."/>
            <person name="Huang H."/>
            <person name="Sederoff R.R."/>
            <person name="Wang G."/>
            <person name="Qu G."/>
            <person name="Chen S."/>
        </authorList>
    </citation>
    <scope>NUCLEOTIDE SEQUENCE [LARGE SCALE GENOMIC DNA]</scope>
    <source>
        <strain evidence="4">SC-2020</strain>
    </source>
</reference>
<dbReference type="AlphaFoldDB" id="A0AAD6RSB4"/>
<feature type="compositionally biased region" description="Polar residues" evidence="2">
    <location>
        <begin position="332"/>
        <end position="356"/>
    </location>
</feature>
<feature type="region of interest" description="Disordered" evidence="2">
    <location>
        <begin position="23"/>
        <end position="48"/>
    </location>
</feature>
<accession>A0AAD6RSB4</accession>
<evidence type="ECO:0000313" key="4">
    <source>
        <dbReference type="EMBL" id="KAJ7014248.1"/>
    </source>
</evidence>
<feature type="domain" description="Remorin C-terminal" evidence="3">
    <location>
        <begin position="429"/>
        <end position="530"/>
    </location>
</feature>
<name>A0AAD6RSB4_9ROSI</name>
<dbReference type="PANTHER" id="PTHR31471:SF49">
    <property type="entry name" value="REMORIN FAMILY PROTEIN"/>
    <property type="match status" value="1"/>
</dbReference>
<keyword evidence="5" id="KW-1185">Reference proteome</keyword>
<feature type="compositionally biased region" description="Low complexity" evidence="2">
    <location>
        <begin position="35"/>
        <end position="45"/>
    </location>
</feature>
<organism evidence="4 5">
    <name type="scientific">Populus alba x Populus x berolinensis</name>
    <dbReference type="NCBI Taxonomy" id="444605"/>
    <lineage>
        <taxon>Eukaryota</taxon>
        <taxon>Viridiplantae</taxon>
        <taxon>Streptophyta</taxon>
        <taxon>Embryophyta</taxon>
        <taxon>Tracheophyta</taxon>
        <taxon>Spermatophyta</taxon>
        <taxon>Magnoliopsida</taxon>
        <taxon>eudicotyledons</taxon>
        <taxon>Gunneridae</taxon>
        <taxon>Pentapetalae</taxon>
        <taxon>rosids</taxon>
        <taxon>fabids</taxon>
        <taxon>Malpighiales</taxon>
        <taxon>Salicaceae</taxon>
        <taxon>Saliceae</taxon>
        <taxon>Populus</taxon>
    </lineage>
</organism>
<evidence type="ECO:0000313" key="5">
    <source>
        <dbReference type="Proteomes" id="UP001164929"/>
    </source>
</evidence>
<gene>
    <name evidence="4" type="ORF">NC653_003760</name>
</gene>
<dbReference type="Proteomes" id="UP001164929">
    <property type="component" value="Chromosome 1"/>
</dbReference>
<dbReference type="Pfam" id="PF03763">
    <property type="entry name" value="Remorin_C"/>
    <property type="match status" value="1"/>
</dbReference>
<dbReference type="EMBL" id="JAQIZT010000001">
    <property type="protein sequence ID" value="KAJ7014248.1"/>
    <property type="molecule type" value="Genomic_DNA"/>
</dbReference>
<dbReference type="PANTHER" id="PTHR31471">
    <property type="entry name" value="OS02G0116800 PROTEIN"/>
    <property type="match status" value="1"/>
</dbReference>
<comment type="similarity">
    <text evidence="1">Belongs to the remorin family.</text>
</comment>
<evidence type="ECO:0000259" key="3">
    <source>
        <dbReference type="Pfam" id="PF03763"/>
    </source>
</evidence>
<evidence type="ECO:0000256" key="2">
    <source>
        <dbReference type="SAM" id="MobiDB-lite"/>
    </source>
</evidence>